<dbReference type="Gene3D" id="3.40.50.1820">
    <property type="entry name" value="alpha/beta hydrolase"/>
    <property type="match status" value="1"/>
</dbReference>
<dbReference type="RefSeq" id="WP_068045972.1">
    <property type="nucleotide sequence ID" value="NZ_JAAXOO010000006.1"/>
</dbReference>
<comment type="similarity">
    <text evidence="1">Belongs to the AB hydrolase superfamily.</text>
</comment>
<comment type="caution">
    <text evidence="3">The sequence shown here is derived from an EMBL/GenBank/DDBJ whole genome shotgun (WGS) entry which is preliminary data.</text>
</comment>
<dbReference type="GO" id="GO:0008236">
    <property type="term" value="F:serine-type peptidase activity"/>
    <property type="evidence" value="ECO:0007669"/>
    <property type="project" value="InterPro"/>
</dbReference>
<evidence type="ECO:0000313" key="4">
    <source>
        <dbReference type="Proteomes" id="UP000565715"/>
    </source>
</evidence>
<organism evidence="3 4">
    <name type="scientific">Nocardia speluncae</name>
    <dbReference type="NCBI Taxonomy" id="419477"/>
    <lineage>
        <taxon>Bacteria</taxon>
        <taxon>Bacillati</taxon>
        <taxon>Actinomycetota</taxon>
        <taxon>Actinomycetes</taxon>
        <taxon>Mycobacteriales</taxon>
        <taxon>Nocardiaceae</taxon>
        <taxon>Nocardia</taxon>
    </lineage>
</organism>
<reference evidence="3 4" key="1">
    <citation type="submission" date="2020-04" db="EMBL/GenBank/DDBJ databases">
        <title>MicrobeNet Type strains.</title>
        <authorList>
            <person name="Nicholson A.C."/>
        </authorList>
    </citation>
    <scope>NUCLEOTIDE SEQUENCE [LARGE SCALE GENOMIC DNA]</scope>
    <source>
        <strain evidence="3 4">DSM 45078</strain>
    </source>
</reference>
<sequence>MPTFPFRPALPHQVFTAGFYPNTDADYVVRCALGATASGAADIGEVLWAVDAADPDDPENWFRTWEAAGERARALADTAAAGGHRLSASWAYLRSATYFATALNALGGSGDVDRLLPVFRNHRCGWDRFVDTTTHLVERIAIPYENSTLPGYFFRPAPDSTPRPTFVMVNGSDGALSALWNSGAAGALARGYNVLMFDGPGQQSMLFERETAFRPDWEAVLTPVLDHLLERPGVDPDRVAVYGISQGGFWIARALVFEHRFAAAVADPGVVDVSASWAANIPNSLMKLFHAGKQKQFDTELGIGLKLSGKSAHTWNFRARPYRRDSYFDTLTAVREYTLGAPEAARITTPLFIADPEDEQFWPGQSRRLAETVSGPVHCCRFTAAEGANHHCQPLARTLTDQRMFDWLDETLGRGDDRRCRH</sequence>
<dbReference type="EMBL" id="JAAXOO010000006">
    <property type="protein sequence ID" value="NKY36025.1"/>
    <property type="molecule type" value="Genomic_DNA"/>
</dbReference>
<dbReference type="SUPFAM" id="SSF53474">
    <property type="entry name" value="alpha/beta-Hydrolases"/>
    <property type="match status" value="1"/>
</dbReference>
<dbReference type="InterPro" id="IPR029058">
    <property type="entry name" value="AB_hydrolase_fold"/>
</dbReference>
<dbReference type="Proteomes" id="UP000565715">
    <property type="component" value="Unassembled WGS sequence"/>
</dbReference>
<evidence type="ECO:0000259" key="2">
    <source>
        <dbReference type="Pfam" id="PF00326"/>
    </source>
</evidence>
<dbReference type="PANTHER" id="PTHR22946:SF12">
    <property type="entry name" value="CONIDIAL PIGMENT BIOSYNTHESIS PROTEIN AYG1 (AFU_ORTHOLOGUE AFUA_2G17550)"/>
    <property type="match status" value="1"/>
</dbReference>
<dbReference type="PANTHER" id="PTHR22946">
    <property type="entry name" value="DIENELACTONE HYDROLASE DOMAIN-CONTAINING PROTEIN-RELATED"/>
    <property type="match status" value="1"/>
</dbReference>
<keyword evidence="4" id="KW-1185">Reference proteome</keyword>
<evidence type="ECO:0000313" key="3">
    <source>
        <dbReference type="EMBL" id="NKY36025.1"/>
    </source>
</evidence>
<name>A0A846XL13_9NOCA</name>
<evidence type="ECO:0000256" key="1">
    <source>
        <dbReference type="ARBA" id="ARBA00008645"/>
    </source>
</evidence>
<protein>
    <submittedName>
        <fullName evidence="3">Prolyl oligopeptidase family serine peptidase</fullName>
    </submittedName>
</protein>
<proteinExistence type="inferred from homology"/>
<dbReference type="InterPro" id="IPR050261">
    <property type="entry name" value="FrsA_esterase"/>
</dbReference>
<accession>A0A846XL13</accession>
<dbReference type="Gene3D" id="1.20.1440.110">
    <property type="entry name" value="acylaminoacyl peptidase"/>
    <property type="match status" value="1"/>
</dbReference>
<dbReference type="GO" id="GO:0006508">
    <property type="term" value="P:proteolysis"/>
    <property type="evidence" value="ECO:0007669"/>
    <property type="project" value="InterPro"/>
</dbReference>
<dbReference type="Pfam" id="PF00326">
    <property type="entry name" value="Peptidase_S9"/>
    <property type="match status" value="1"/>
</dbReference>
<feature type="domain" description="Peptidase S9 prolyl oligopeptidase catalytic" evidence="2">
    <location>
        <begin position="189"/>
        <end position="279"/>
    </location>
</feature>
<dbReference type="InterPro" id="IPR001375">
    <property type="entry name" value="Peptidase_S9_cat"/>
</dbReference>
<dbReference type="AlphaFoldDB" id="A0A846XL13"/>
<gene>
    <name evidence="3" type="ORF">HGA13_23545</name>
</gene>